<dbReference type="Proteomes" id="UP000013167">
    <property type="component" value="Unassembled WGS sequence"/>
</dbReference>
<keyword evidence="4" id="KW-1185">Reference proteome</keyword>
<feature type="domain" description="Luciferase-like" evidence="2">
    <location>
        <begin position="10"/>
        <end position="298"/>
    </location>
</feature>
<keyword evidence="3" id="KW-0560">Oxidoreductase</keyword>
<evidence type="ECO:0000313" key="4">
    <source>
        <dbReference type="Proteomes" id="UP000013167"/>
    </source>
</evidence>
<evidence type="ECO:0000259" key="2">
    <source>
        <dbReference type="Pfam" id="PF00296"/>
    </source>
</evidence>
<gene>
    <name evidence="3" type="primary">yvbT</name>
    <name evidence="3" type="ORF">BN10_540004</name>
</gene>
<dbReference type="InterPro" id="IPR036661">
    <property type="entry name" value="Luciferase-like_sf"/>
</dbReference>
<dbReference type="GO" id="GO:0004497">
    <property type="term" value="F:monooxygenase activity"/>
    <property type="evidence" value="ECO:0007669"/>
    <property type="project" value="UniProtKB-KW"/>
</dbReference>
<comment type="caution">
    <text evidence="3">The sequence shown here is derived from an EMBL/GenBank/DDBJ whole genome shotgun (WGS) entry which is preliminary data.</text>
</comment>
<organism evidence="3 4">
    <name type="scientific">Phycicoccus elongatus Lp2</name>
    <dbReference type="NCBI Taxonomy" id="1193181"/>
    <lineage>
        <taxon>Bacteria</taxon>
        <taxon>Bacillati</taxon>
        <taxon>Actinomycetota</taxon>
        <taxon>Actinomycetes</taxon>
        <taxon>Micrococcales</taxon>
        <taxon>Intrasporangiaceae</taxon>
        <taxon>Phycicoccus</taxon>
    </lineage>
</organism>
<evidence type="ECO:0000256" key="1">
    <source>
        <dbReference type="ARBA" id="ARBA00007789"/>
    </source>
</evidence>
<dbReference type="GO" id="GO:0005829">
    <property type="term" value="C:cytosol"/>
    <property type="evidence" value="ECO:0007669"/>
    <property type="project" value="TreeGrafter"/>
</dbReference>
<dbReference type="AlphaFoldDB" id="N0E3H3"/>
<dbReference type="NCBIfam" id="TIGR03558">
    <property type="entry name" value="oxido_grp_1"/>
    <property type="match status" value="1"/>
</dbReference>
<sequence length="329" mass="34773">MPNPRLSVLDLALVAEGQTVGEALSDSTTLARKAEETGAFERIWFAEHHNMDSIASAATAVLIGHIASATTTIRVGAGGIMLPNHSPLVIAEQFGTLAALHPGRIDLGLGRAPGTDQRTWQALRRDPRASDRFPEDVVELQAFLADDHPSLAAAGIHATPGRGTKVPLYILGSSLFGAQLAAQLGLPYAFASHFAPDALEEAIAAYCANYQPSEANPHPYVIAACNVIAADDAEHARATLDRVIRSRVRRFVPGGKDLTDDQLEALVAGPGGAQARHMMRHTIVGDTTAVARGLSDFAGLTDPDEVMVTNQAIGLPDRIRALEIIAAAR</sequence>
<dbReference type="SUPFAM" id="SSF51679">
    <property type="entry name" value="Bacterial luciferase-like"/>
    <property type="match status" value="1"/>
</dbReference>
<dbReference type="InterPro" id="IPR011251">
    <property type="entry name" value="Luciferase-like_dom"/>
</dbReference>
<dbReference type="PANTHER" id="PTHR30137">
    <property type="entry name" value="LUCIFERASE-LIKE MONOOXYGENASE"/>
    <property type="match status" value="1"/>
</dbReference>
<dbReference type="STRING" id="1193181.BN10_540004"/>
<dbReference type="OrthoDB" id="9780518at2"/>
<dbReference type="eggNOG" id="COG2141">
    <property type="taxonomic scope" value="Bacteria"/>
</dbReference>
<comment type="similarity">
    <text evidence="1">To bacterial alkanal monooxygenase alpha and beta chains.</text>
</comment>
<dbReference type="InterPro" id="IPR019949">
    <property type="entry name" value="CmoO-like"/>
</dbReference>
<evidence type="ECO:0000313" key="3">
    <source>
        <dbReference type="EMBL" id="CCH70225.1"/>
    </source>
</evidence>
<proteinExistence type="predicted"/>
<dbReference type="EMBL" id="CAIZ01000124">
    <property type="protein sequence ID" value="CCH70225.1"/>
    <property type="molecule type" value="Genomic_DNA"/>
</dbReference>
<reference evidence="3 4" key="1">
    <citation type="journal article" date="2013" name="ISME J.">
        <title>A metabolic model for members of the genus Tetrasphaera involved in enhanced biological phosphorus removal.</title>
        <authorList>
            <person name="Kristiansen R."/>
            <person name="Nguyen H.T.T."/>
            <person name="Saunders A.M."/>
            <person name="Nielsen J.L."/>
            <person name="Wimmer R."/>
            <person name="Le V.Q."/>
            <person name="McIlroy S.J."/>
            <person name="Petrovski S."/>
            <person name="Seviour R.J."/>
            <person name="Calteau A."/>
            <person name="Nielsen K.L."/>
            <person name="Nielsen P.H."/>
        </authorList>
    </citation>
    <scope>NUCLEOTIDE SEQUENCE [LARGE SCALE GENOMIC DNA]</scope>
    <source>
        <strain evidence="3 4">Lp2</strain>
    </source>
</reference>
<protein>
    <submittedName>
        <fullName evidence="3">Putative alkanal monooxygenase</fullName>
    </submittedName>
</protein>
<dbReference type="InterPro" id="IPR050766">
    <property type="entry name" value="Bact_Lucif_Oxidored"/>
</dbReference>
<dbReference type="HOGENOM" id="CLU_027853_9_0_11"/>
<dbReference type="PANTHER" id="PTHR30137:SF6">
    <property type="entry name" value="LUCIFERASE-LIKE MONOOXYGENASE"/>
    <property type="match status" value="1"/>
</dbReference>
<accession>N0E3H3</accession>
<dbReference type="Pfam" id="PF00296">
    <property type="entry name" value="Bac_luciferase"/>
    <property type="match status" value="1"/>
</dbReference>
<name>N0E3H3_9MICO</name>
<keyword evidence="3" id="KW-0503">Monooxygenase</keyword>
<dbReference type="GO" id="GO:0016705">
    <property type="term" value="F:oxidoreductase activity, acting on paired donors, with incorporation or reduction of molecular oxygen"/>
    <property type="evidence" value="ECO:0007669"/>
    <property type="project" value="InterPro"/>
</dbReference>
<dbReference type="RefSeq" id="WP_010850076.1">
    <property type="nucleotide sequence ID" value="NZ_HF570956.1"/>
</dbReference>
<dbReference type="Gene3D" id="3.20.20.30">
    <property type="entry name" value="Luciferase-like domain"/>
    <property type="match status" value="1"/>
</dbReference>